<dbReference type="Proteomes" id="UP000827092">
    <property type="component" value="Unassembled WGS sequence"/>
</dbReference>
<keyword evidence="8" id="KW-0378">Hydrolase</keyword>
<dbReference type="Pfam" id="PF00149">
    <property type="entry name" value="Metallophos"/>
    <property type="match status" value="1"/>
</dbReference>
<sequence length="298" mass="34206">MADETLMLKAENRSLPGFEKDQAGPWEGPFCFIQGADTQFGMIESYIEKKVDIAWDKEIVLARQAIAAINAMTPRPRFFVICGDLIDAMPSTKYRKAQENDFIRIFKELHPDIPLVCVCGNHDVGNKPTHQTIQSYTNKFGDDYFTFYTAGVMFIVLNSQFYKDSSCVTDLAEEHEKWLEEQLTEAKTGQYKHVVIFQHIPWFIKEWDEGDIYFNIDMTLREKMLRKFHDANIRAIFCGHWHGNGGGFYKDLEVVVTSAIGAQLRGDKSGFRVVTLGENAIKHQYYAFEDAPKNITLD</sequence>
<dbReference type="InterPro" id="IPR041867">
    <property type="entry name" value="MPP_CSTP1"/>
</dbReference>
<keyword evidence="7" id="KW-0479">Metal-binding</keyword>
<evidence type="ECO:0000256" key="7">
    <source>
        <dbReference type="ARBA" id="ARBA00022723"/>
    </source>
</evidence>
<evidence type="ECO:0000256" key="8">
    <source>
        <dbReference type="ARBA" id="ARBA00022801"/>
    </source>
</evidence>
<feature type="domain" description="Calcineurin-like phosphoesterase" evidence="12">
    <location>
        <begin position="74"/>
        <end position="243"/>
    </location>
</feature>
<comment type="similarity">
    <text evidence="3">Belongs to the metallophosphoesterase superfamily. CPPED1 family.</text>
</comment>
<evidence type="ECO:0000256" key="10">
    <source>
        <dbReference type="ARBA" id="ARBA00047761"/>
    </source>
</evidence>
<dbReference type="AlphaFoldDB" id="A0AAV6U0G3"/>
<comment type="subcellular location">
    <subcellularLocation>
        <location evidence="2">Cytoplasm</location>
    </subcellularLocation>
</comment>
<protein>
    <recommendedName>
        <fullName evidence="5">Serine/threonine-protein phosphatase CPPED1</fullName>
        <ecNumber evidence="4">3.1.3.16</ecNumber>
    </recommendedName>
    <alternativeName>
        <fullName evidence="9">Calcineurin-like phosphoesterase domain-containing protein 1</fullName>
    </alternativeName>
</protein>
<dbReference type="GO" id="GO:0046872">
    <property type="term" value="F:metal ion binding"/>
    <property type="evidence" value="ECO:0007669"/>
    <property type="project" value="UniProtKB-KW"/>
</dbReference>
<comment type="cofactor">
    <cofactor evidence="1">
        <name>a divalent metal cation</name>
        <dbReference type="ChEBI" id="CHEBI:60240"/>
    </cofactor>
</comment>
<evidence type="ECO:0000313" key="14">
    <source>
        <dbReference type="Proteomes" id="UP000827092"/>
    </source>
</evidence>
<keyword evidence="14" id="KW-1185">Reference proteome</keyword>
<evidence type="ECO:0000256" key="6">
    <source>
        <dbReference type="ARBA" id="ARBA00022490"/>
    </source>
</evidence>
<keyword evidence="6" id="KW-0963">Cytoplasm</keyword>
<evidence type="ECO:0000259" key="12">
    <source>
        <dbReference type="Pfam" id="PF00149"/>
    </source>
</evidence>
<dbReference type="Gene3D" id="3.60.21.10">
    <property type="match status" value="1"/>
</dbReference>
<dbReference type="EMBL" id="JAFNEN010000757">
    <property type="protein sequence ID" value="KAG8177730.1"/>
    <property type="molecule type" value="Genomic_DNA"/>
</dbReference>
<evidence type="ECO:0000256" key="4">
    <source>
        <dbReference type="ARBA" id="ARBA00013081"/>
    </source>
</evidence>
<evidence type="ECO:0000256" key="5">
    <source>
        <dbReference type="ARBA" id="ARBA00013356"/>
    </source>
</evidence>
<proteinExistence type="inferred from homology"/>
<evidence type="ECO:0000256" key="2">
    <source>
        <dbReference type="ARBA" id="ARBA00004496"/>
    </source>
</evidence>
<dbReference type="InterPro" id="IPR051918">
    <property type="entry name" value="STPP_CPPED1"/>
</dbReference>
<dbReference type="GO" id="GO:0005737">
    <property type="term" value="C:cytoplasm"/>
    <property type="evidence" value="ECO:0007669"/>
    <property type="project" value="UniProtKB-SubCell"/>
</dbReference>
<comment type="caution">
    <text evidence="13">The sequence shown here is derived from an EMBL/GenBank/DDBJ whole genome shotgun (WGS) entry which is preliminary data.</text>
</comment>
<evidence type="ECO:0000313" key="13">
    <source>
        <dbReference type="EMBL" id="KAG8177730.1"/>
    </source>
</evidence>
<dbReference type="SUPFAM" id="SSF56300">
    <property type="entry name" value="Metallo-dependent phosphatases"/>
    <property type="match status" value="1"/>
</dbReference>
<gene>
    <name evidence="13" type="ORF">JTE90_026572</name>
</gene>
<comment type="catalytic activity">
    <reaction evidence="10">
        <text>O-phospho-L-seryl-[protein] + H2O = L-seryl-[protein] + phosphate</text>
        <dbReference type="Rhea" id="RHEA:20629"/>
        <dbReference type="Rhea" id="RHEA-COMP:9863"/>
        <dbReference type="Rhea" id="RHEA-COMP:11604"/>
        <dbReference type="ChEBI" id="CHEBI:15377"/>
        <dbReference type="ChEBI" id="CHEBI:29999"/>
        <dbReference type="ChEBI" id="CHEBI:43474"/>
        <dbReference type="ChEBI" id="CHEBI:83421"/>
        <dbReference type="EC" id="3.1.3.16"/>
    </reaction>
</comment>
<reference evidence="13 14" key="1">
    <citation type="journal article" date="2022" name="Nat. Ecol. Evol.">
        <title>A masculinizing supergene underlies an exaggerated male reproductive morph in a spider.</title>
        <authorList>
            <person name="Hendrickx F."/>
            <person name="De Corte Z."/>
            <person name="Sonet G."/>
            <person name="Van Belleghem S.M."/>
            <person name="Kostlbacher S."/>
            <person name="Vangestel C."/>
        </authorList>
    </citation>
    <scope>NUCLEOTIDE SEQUENCE [LARGE SCALE GENOMIC DNA]</scope>
    <source>
        <strain evidence="13">W744_W776</strain>
    </source>
</reference>
<dbReference type="PANTHER" id="PTHR43143:SF1">
    <property type="entry name" value="SERINE_THREONINE-PROTEIN PHOSPHATASE CPPED1"/>
    <property type="match status" value="1"/>
</dbReference>
<evidence type="ECO:0000256" key="1">
    <source>
        <dbReference type="ARBA" id="ARBA00001968"/>
    </source>
</evidence>
<dbReference type="CDD" id="cd07395">
    <property type="entry name" value="MPP_CSTP1"/>
    <property type="match status" value="1"/>
</dbReference>
<accession>A0AAV6U0G3</accession>
<evidence type="ECO:0000256" key="3">
    <source>
        <dbReference type="ARBA" id="ARBA00010567"/>
    </source>
</evidence>
<organism evidence="13 14">
    <name type="scientific">Oedothorax gibbosus</name>
    <dbReference type="NCBI Taxonomy" id="931172"/>
    <lineage>
        <taxon>Eukaryota</taxon>
        <taxon>Metazoa</taxon>
        <taxon>Ecdysozoa</taxon>
        <taxon>Arthropoda</taxon>
        <taxon>Chelicerata</taxon>
        <taxon>Arachnida</taxon>
        <taxon>Araneae</taxon>
        <taxon>Araneomorphae</taxon>
        <taxon>Entelegynae</taxon>
        <taxon>Araneoidea</taxon>
        <taxon>Linyphiidae</taxon>
        <taxon>Erigoninae</taxon>
        <taxon>Oedothorax</taxon>
    </lineage>
</organism>
<evidence type="ECO:0000256" key="9">
    <source>
        <dbReference type="ARBA" id="ARBA00032900"/>
    </source>
</evidence>
<dbReference type="EC" id="3.1.3.16" evidence="4"/>
<dbReference type="InterPro" id="IPR004843">
    <property type="entry name" value="Calcineurin-like_PHP"/>
</dbReference>
<dbReference type="PANTHER" id="PTHR43143">
    <property type="entry name" value="METALLOPHOSPHOESTERASE, CALCINEURIN SUPERFAMILY"/>
    <property type="match status" value="1"/>
</dbReference>
<dbReference type="InterPro" id="IPR029052">
    <property type="entry name" value="Metallo-depent_PP-like"/>
</dbReference>
<comment type="catalytic activity">
    <reaction evidence="11">
        <text>O-phospho-L-threonyl-[protein] + H2O = L-threonyl-[protein] + phosphate</text>
        <dbReference type="Rhea" id="RHEA:47004"/>
        <dbReference type="Rhea" id="RHEA-COMP:11060"/>
        <dbReference type="Rhea" id="RHEA-COMP:11605"/>
        <dbReference type="ChEBI" id="CHEBI:15377"/>
        <dbReference type="ChEBI" id="CHEBI:30013"/>
        <dbReference type="ChEBI" id="CHEBI:43474"/>
        <dbReference type="ChEBI" id="CHEBI:61977"/>
        <dbReference type="EC" id="3.1.3.16"/>
    </reaction>
</comment>
<dbReference type="GO" id="GO:0004722">
    <property type="term" value="F:protein serine/threonine phosphatase activity"/>
    <property type="evidence" value="ECO:0007669"/>
    <property type="project" value="UniProtKB-EC"/>
</dbReference>
<name>A0AAV6U0G3_9ARAC</name>
<evidence type="ECO:0000256" key="11">
    <source>
        <dbReference type="ARBA" id="ARBA00048336"/>
    </source>
</evidence>